<keyword evidence="5" id="KW-0571">Peptide transport</keyword>
<dbReference type="EMBL" id="CP011391">
    <property type="protein sequence ID" value="AMK54736.1"/>
    <property type="molecule type" value="Genomic_DNA"/>
</dbReference>
<evidence type="ECO:0000256" key="2">
    <source>
        <dbReference type="ARBA" id="ARBA00022448"/>
    </source>
</evidence>
<dbReference type="PANTHER" id="PTHR43386">
    <property type="entry name" value="OLIGOPEPTIDE TRANSPORT SYSTEM PERMEASE PROTEIN APPC"/>
    <property type="match status" value="1"/>
</dbReference>
<dbReference type="RefSeq" id="WP_067557535.1">
    <property type="nucleotide sequence ID" value="NZ_CAKOCV010000010.1"/>
</dbReference>
<name>A0A140DVQ9_9FIRM</name>
<keyword evidence="13" id="KW-1185">Reference proteome</keyword>
<keyword evidence="2 10" id="KW-0813">Transport</keyword>
<comment type="similarity">
    <text evidence="9">Belongs to the binding-protein-dependent transport system permease family. OppBC subfamily.</text>
</comment>
<gene>
    <name evidence="12" type="ORF">AALO17_16020</name>
</gene>
<evidence type="ECO:0000256" key="8">
    <source>
        <dbReference type="ARBA" id="ARBA00023136"/>
    </source>
</evidence>
<evidence type="ECO:0000256" key="10">
    <source>
        <dbReference type="RuleBase" id="RU363032"/>
    </source>
</evidence>
<dbReference type="GO" id="GO:0015833">
    <property type="term" value="P:peptide transport"/>
    <property type="evidence" value="ECO:0007669"/>
    <property type="project" value="UniProtKB-KW"/>
</dbReference>
<dbReference type="GO" id="GO:0015031">
    <property type="term" value="P:protein transport"/>
    <property type="evidence" value="ECO:0007669"/>
    <property type="project" value="UniProtKB-KW"/>
</dbReference>
<evidence type="ECO:0000256" key="1">
    <source>
        <dbReference type="ARBA" id="ARBA00004651"/>
    </source>
</evidence>
<feature type="transmembrane region" description="Helical" evidence="10">
    <location>
        <begin position="146"/>
        <end position="172"/>
    </location>
</feature>
<keyword evidence="3" id="KW-1003">Cell membrane</keyword>
<feature type="transmembrane region" description="Helical" evidence="10">
    <location>
        <begin position="310"/>
        <end position="329"/>
    </location>
</feature>
<evidence type="ECO:0000256" key="3">
    <source>
        <dbReference type="ARBA" id="ARBA00022475"/>
    </source>
</evidence>
<feature type="domain" description="ABC transmembrane type-1" evidence="11">
    <location>
        <begin position="144"/>
        <end position="333"/>
    </location>
</feature>
<keyword evidence="6" id="KW-0653">Protein transport</keyword>
<feature type="transmembrane region" description="Helical" evidence="10">
    <location>
        <begin position="59"/>
        <end position="80"/>
    </location>
</feature>
<evidence type="ECO:0000313" key="12">
    <source>
        <dbReference type="EMBL" id="AMK54736.1"/>
    </source>
</evidence>
<dbReference type="CDD" id="cd06261">
    <property type="entry name" value="TM_PBP2"/>
    <property type="match status" value="1"/>
</dbReference>
<evidence type="ECO:0000256" key="9">
    <source>
        <dbReference type="ARBA" id="ARBA00024202"/>
    </source>
</evidence>
<dbReference type="AlphaFoldDB" id="A0A140DVQ9"/>
<dbReference type="PANTHER" id="PTHR43386:SF24">
    <property type="entry name" value="OLIGOPEPTIDE TRANSPORT SYSTEM PERMEASE PROTEIN AMID"/>
    <property type="match status" value="1"/>
</dbReference>
<keyword evidence="7 10" id="KW-1133">Transmembrane helix</keyword>
<proteinExistence type="inferred from homology"/>
<dbReference type="InterPro" id="IPR035906">
    <property type="entry name" value="MetI-like_sf"/>
</dbReference>
<evidence type="ECO:0000256" key="6">
    <source>
        <dbReference type="ARBA" id="ARBA00022927"/>
    </source>
</evidence>
<keyword evidence="8 10" id="KW-0472">Membrane</keyword>
<feature type="transmembrane region" description="Helical" evidence="10">
    <location>
        <begin position="266"/>
        <end position="290"/>
    </location>
</feature>
<protein>
    <recommendedName>
        <fullName evidence="11">ABC transmembrane type-1 domain-containing protein</fullName>
    </recommendedName>
</protein>
<dbReference type="SUPFAM" id="SSF161098">
    <property type="entry name" value="MetI-like"/>
    <property type="match status" value="1"/>
</dbReference>
<dbReference type="GO" id="GO:0055085">
    <property type="term" value="P:transmembrane transport"/>
    <property type="evidence" value="ECO:0007669"/>
    <property type="project" value="InterPro"/>
</dbReference>
<evidence type="ECO:0000256" key="4">
    <source>
        <dbReference type="ARBA" id="ARBA00022692"/>
    </source>
</evidence>
<dbReference type="KEGG" id="fro:AALO17_16020"/>
<dbReference type="InterPro" id="IPR050366">
    <property type="entry name" value="BP-dependent_transpt_permease"/>
</dbReference>
<sequence>MAKIVRTQKDLDEFLEGYHVMPQDYELIDIPTRFDHDEVAPSSTFMHDVWVRFKSNKGALIGAAVILVFLVLSFLCPAVSRYTFDGVDTAQQSMSPRIPGLTWIPWFSGGSGIVQYTGDFANTFHYFGTDVLGRDLWVRCWEGCRISLFVAGTAVLVNVFIGILYGMISGYFGGWVDSIMQRFQEIVNSIPTLVILTLLLLVMKPGLYTIIVALILTEWIGMARITRAQVLKIKEQEFILASRTLGASGFFIIFKKVLPNIFGQIIIMAMFSIPNAIFYEAFLAMVGLGIPAPQASLGSLINDGFKSILVTPYQVVIPVIILGILMLSFNMMADGLRDAFDPKMKEM</sequence>
<dbReference type="OrthoDB" id="9797852at2"/>
<dbReference type="Pfam" id="PF00528">
    <property type="entry name" value="BPD_transp_1"/>
    <property type="match status" value="1"/>
</dbReference>
<comment type="subcellular location">
    <subcellularLocation>
        <location evidence="1 10">Cell membrane</location>
        <topology evidence="1 10">Multi-pass membrane protein</topology>
    </subcellularLocation>
</comment>
<reference evidence="12 13" key="1">
    <citation type="journal article" date="2016" name="Gut Pathog.">
        <title>Whole genome sequencing of "Faecalibaculum rodentium" ALO17, isolated from C57BL/6J laboratory mouse feces.</title>
        <authorList>
            <person name="Lim S."/>
            <person name="Chang D.H."/>
            <person name="Ahn S."/>
            <person name="Kim B.C."/>
        </authorList>
    </citation>
    <scope>NUCLEOTIDE SEQUENCE [LARGE SCALE GENOMIC DNA]</scope>
    <source>
        <strain evidence="12 13">Alo17</strain>
    </source>
</reference>
<dbReference type="GO" id="GO:0005886">
    <property type="term" value="C:plasma membrane"/>
    <property type="evidence" value="ECO:0007669"/>
    <property type="project" value="UniProtKB-SubCell"/>
</dbReference>
<evidence type="ECO:0000259" key="11">
    <source>
        <dbReference type="PROSITE" id="PS50928"/>
    </source>
</evidence>
<feature type="transmembrane region" description="Helical" evidence="10">
    <location>
        <begin position="193"/>
        <end position="216"/>
    </location>
</feature>
<dbReference type="PATRIC" id="fig|1702221.3.peg.1560"/>
<organism evidence="12 13">
    <name type="scientific">Faecalibaculum rodentium</name>
    <dbReference type="NCBI Taxonomy" id="1702221"/>
    <lineage>
        <taxon>Bacteria</taxon>
        <taxon>Bacillati</taxon>
        <taxon>Bacillota</taxon>
        <taxon>Erysipelotrichia</taxon>
        <taxon>Erysipelotrichales</taxon>
        <taxon>Erysipelotrichaceae</taxon>
        <taxon>Faecalibaculum</taxon>
    </lineage>
</organism>
<dbReference type="GeneID" id="78478280"/>
<dbReference type="Proteomes" id="UP000069771">
    <property type="component" value="Chromosome"/>
</dbReference>
<dbReference type="InterPro" id="IPR000515">
    <property type="entry name" value="MetI-like"/>
</dbReference>
<dbReference type="STRING" id="1702221.AALO17_16020"/>
<keyword evidence="4 10" id="KW-0812">Transmembrane</keyword>
<evidence type="ECO:0000256" key="7">
    <source>
        <dbReference type="ARBA" id="ARBA00022989"/>
    </source>
</evidence>
<evidence type="ECO:0000256" key="5">
    <source>
        <dbReference type="ARBA" id="ARBA00022856"/>
    </source>
</evidence>
<dbReference type="Gene3D" id="1.10.3720.10">
    <property type="entry name" value="MetI-like"/>
    <property type="match status" value="1"/>
</dbReference>
<dbReference type="InterPro" id="IPR025966">
    <property type="entry name" value="OppC_N"/>
</dbReference>
<dbReference type="Pfam" id="PF12911">
    <property type="entry name" value="OppC_N"/>
    <property type="match status" value="1"/>
</dbReference>
<evidence type="ECO:0000313" key="13">
    <source>
        <dbReference type="Proteomes" id="UP000069771"/>
    </source>
</evidence>
<dbReference type="PROSITE" id="PS50928">
    <property type="entry name" value="ABC_TM1"/>
    <property type="match status" value="1"/>
</dbReference>
<accession>A0A140DVQ9</accession>